<comment type="caution">
    <text evidence="1">The sequence shown here is derived from an EMBL/GenBank/DDBJ whole genome shotgun (WGS) entry which is preliminary data.</text>
</comment>
<dbReference type="RefSeq" id="WP_253550265.1">
    <property type="nucleotide sequence ID" value="NZ_JAMYZR010000009.1"/>
</dbReference>
<accession>A0ABT1ES02</accession>
<protein>
    <recommendedName>
        <fullName evidence="3">Helix-turn-helix domain-containing protein</fullName>
    </recommendedName>
</protein>
<evidence type="ECO:0000313" key="1">
    <source>
        <dbReference type="EMBL" id="MCP1246014.1"/>
    </source>
</evidence>
<proteinExistence type="predicted"/>
<name>A0ABT1ES02_9PROT</name>
<evidence type="ECO:0000313" key="2">
    <source>
        <dbReference type="Proteomes" id="UP001523543"/>
    </source>
</evidence>
<keyword evidence="2" id="KW-1185">Reference proteome</keyword>
<organism evidence="1 2">
    <name type="scientific">Acetobacter cerevisiae</name>
    <dbReference type="NCBI Taxonomy" id="178900"/>
    <lineage>
        <taxon>Bacteria</taxon>
        <taxon>Pseudomonadati</taxon>
        <taxon>Pseudomonadota</taxon>
        <taxon>Alphaproteobacteria</taxon>
        <taxon>Acetobacterales</taxon>
        <taxon>Acetobacteraceae</taxon>
        <taxon>Acetobacter</taxon>
    </lineage>
</organism>
<dbReference type="Proteomes" id="UP001523543">
    <property type="component" value="Unassembled WGS sequence"/>
</dbReference>
<gene>
    <name evidence="1" type="ORF">NKW54_08680</name>
</gene>
<sequence>MGETLAPVQKRTMNVKEAAEYIGVSPTNFRMNIAPSITPVRVSPGRIVYLLQDLDAYLDRLSGKTVQASGPTGWEQFT</sequence>
<dbReference type="EMBL" id="JAMYZR010000009">
    <property type="protein sequence ID" value="MCP1246014.1"/>
    <property type="molecule type" value="Genomic_DNA"/>
</dbReference>
<reference evidence="1 2" key="1">
    <citation type="submission" date="2022-06" db="EMBL/GenBank/DDBJ databases">
        <title>Acetobacer genomes from food samples.</title>
        <authorList>
            <person name="Sombolestani A."/>
        </authorList>
    </citation>
    <scope>NUCLEOTIDE SEQUENCE [LARGE SCALE GENOMIC DNA]</scope>
    <source>
        <strain evidence="1 2">R-83281</strain>
    </source>
</reference>
<evidence type="ECO:0008006" key="3">
    <source>
        <dbReference type="Google" id="ProtNLM"/>
    </source>
</evidence>